<dbReference type="Proteomes" id="UP000027730">
    <property type="component" value="Unassembled WGS sequence"/>
</dbReference>
<keyword evidence="3" id="KW-1185">Reference proteome</keyword>
<accession>A0A074WEQ1</accession>
<name>A0A074WEQ1_9PEZI</name>
<dbReference type="GeneID" id="25415947"/>
<comment type="similarity">
    <text evidence="1">Belongs to the Cyclase 1 superfamily.</text>
</comment>
<dbReference type="GO" id="GO:0004061">
    <property type="term" value="F:arylformamidase activity"/>
    <property type="evidence" value="ECO:0007669"/>
    <property type="project" value="InterPro"/>
</dbReference>
<evidence type="ECO:0000256" key="1">
    <source>
        <dbReference type="ARBA" id="ARBA00007865"/>
    </source>
</evidence>
<reference evidence="2 3" key="1">
    <citation type="journal article" date="2014" name="BMC Genomics">
        <title>Genome sequencing of four Aureobasidium pullulans varieties: biotechnological potential, stress tolerance, and description of new species.</title>
        <authorList>
            <person name="Gostin Ar C."/>
            <person name="Ohm R.A."/>
            <person name="Kogej T."/>
            <person name="Sonjak S."/>
            <person name="Turk M."/>
            <person name="Zajc J."/>
            <person name="Zalar P."/>
            <person name="Grube M."/>
            <person name="Sun H."/>
            <person name="Han J."/>
            <person name="Sharma A."/>
            <person name="Chiniquy J."/>
            <person name="Ngan C.Y."/>
            <person name="Lipzen A."/>
            <person name="Barry K."/>
            <person name="Grigoriev I.V."/>
            <person name="Gunde-Cimerman N."/>
        </authorList>
    </citation>
    <scope>NUCLEOTIDE SEQUENCE [LARGE SCALE GENOMIC DNA]</scope>
    <source>
        <strain evidence="2 3">CBS 147.97</strain>
    </source>
</reference>
<proteinExistence type="inferred from homology"/>
<evidence type="ECO:0008006" key="4">
    <source>
        <dbReference type="Google" id="ProtNLM"/>
    </source>
</evidence>
<dbReference type="SUPFAM" id="SSF102198">
    <property type="entry name" value="Putative cyclase"/>
    <property type="match status" value="1"/>
</dbReference>
<dbReference type="InterPro" id="IPR037175">
    <property type="entry name" value="KFase_sf"/>
</dbReference>
<dbReference type="InterPro" id="IPR007325">
    <property type="entry name" value="KFase/CYL"/>
</dbReference>
<dbReference type="STRING" id="1043004.A0A074WEQ1"/>
<sequence>MSPTRPPFSSLPLDPSGPHGNAWGLWGSSDQLGMLNLLTPQNTTLAAREIQHGTRISVDWPLDKMSPPCFNRIAFNHNIINKAPRSVNDDTVTFNTQSSSQWDGFRHYGYQKEKRYYNDCTNEDVLGSDKNGIHVWVENGGVVGRGVLLDYKAWAEEKGHWTAESCFQTTPISVDILDQVAKAQGVEFKEGDILFIRTGWTGAYDQLSTEARTKLSETYPPPAIGVESSEKTVRWMWDKGFAAVAGDQPSFEAWPCQDTNHLLHEWLLAGWGLPIGEIFDLDKLAKECKEKNKWGFFFSSMPIHVPGGVASPPNGVAIL</sequence>
<dbReference type="EMBL" id="KL584731">
    <property type="protein sequence ID" value="KEQ68367.1"/>
    <property type="molecule type" value="Genomic_DNA"/>
</dbReference>
<dbReference type="GO" id="GO:0019441">
    <property type="term" value="P:L-tryptophan catabolic process to kynurenine"/>
    <property type="evidence" value="ECO:0007669"/>
    <property type="project" value="InterPro"/>
</dbReference>
<dbReference type="HOGENOM" id="CLU_030671_1_0_1"/>
<dbReference type="Gene3D" id="3.50.30.50">
    <property type="entry name" value="Putative cyclase"/>
    <property type="match status" value="1"/>
</dbReference>
<dbReference type="Pfam" id="PF04199">
    <property type="entry name" value="Cyclase"/>
    <property type="match status" value="1"/>
</dbReference>
<dbReference type="PANTHER" id="PTHR34861:SF11">
    <property type="entry name" value="CYCLASE"/>
    <property type="match status" value="1"/>
</dbReference>
<dbReference type="OrthoDB" id="5396at2759"/>
<dbReference type="PANTHER" id="PTHR34861">
    <property type="match status" value="1"/>
</dbReference>
<evidence type="ECO:0000313" key="2">
    <source>
        <dbReference type="EMBL" id="KEQ68367.1"/>
    </source>
</evidence>
<organism evidence="2 3">
    <name type="scientific">Aureobasidium namibiae CBS 147.97</name>
    <dbReference type="NCBI Taxonomy" id="1043004"/>
    <lineage>
        <taxon>Eukaryota</taxon>
        <taxon>Fungi</taxon>
        <taxon>Dikarya</taxon>
        <taxon>Ascomycota</taxon>
        <taxon>Pezizomycotina</taxon>
        <taxon>Dothideomycetes</taxon>
        <taxon>Dothideomycetidae</taxon>
        <taxon>Dothideales</taxon>
        <taxon>Saccotheciaceae</taxon>
        <taxon>Aureobasidium</taxon>
    </lineage>
</organism>
<evidence type="ECO:0000313" key="3">
    <source>
        <dbReference type="Proteomes" id="UP000027730"/>
    </source>
</evidence>
<dbReference type="AlphaFoldDB" id="A0A074WEQ1"/>
<dbReference type="RefSeq" id="XP_013422560.1">
    <property type="nucleotide sequence ID" value="XM_013567106.1"/>
</dbReference>
<gene>
    <name evidence="2" type="ORF">M436DRAFT_76990</name>
</gene>
<protein>
    <recommendedName>
        <fullName evidence="4">Cyclase</fullName>
    </recommendedName>
</protein>